<feature type="compositionally biased region" description="Acidic residues" evidence="1">
    <location>
        <begin position="765"/>
        <end position="782"/>
    </location>
</feature>
<feature type="compositionally biased region" description="Basic and acidic residues" evidence="1">
    <location>
        <begin position="783"/>
        <end position="792"/>
    </location>
</feature>
<gene>
    <name evidence="2" type="ORF">VKT23_008634</name>
</gene>
<sequence length="846" mass="97762">MWPIYMYLGNLSKYIRCQPSSYSAHHIAYVPSLPARFQDLYREIFGVAATSDELTHSRRELMHAVLAIIFNPAFREAYLKGVVVQCADKMLRRFFLRLFSYSCDYVEKVLLVAIMFLSDYPCPTCLVYKGNIRNLGMVYSMCRLLTDKRVDTAERQGRVFAVRKLVFEKGYSIRNKRMLEVLKKGSYVPTLSFLSAFLLPLGINMYDIFPIDVLHDIELGKWRDVFTHLCRILQSIDKTQLAELNKRYRDMPMFGHDTIRPFKDDVSDMKSFAARNFEDLLQLSPPAFEGLFGNKKQEKIIQDLLFDMLTFHAHAKLRIHTNSTLESFQLAIKALGQLLCHFQTSTCAFYSDTKELPREQSSRIRKEANKAKKKKSKVASGSSNEIQGKAFSMETYKTHALSHYAEHAEKFGTADSNSTRNGESAHRFIKFMYGLASKNDHTASIAVLEQRTHHLRWLSKGLPIIHKKPKNPAQKLLSIQHNETLPPTDPSLRYHIANSQKNWTSIYKLISLGKGDPALHEFKHKLELHLLKRLLPNDTELDLDTIGIVNKRIYLHQTVRFNYTTYDCRRDQDSVNPKRHADIMMLSADTETDSHPYIYARVIGVYHVNVRHWGPKSTSSKVQRMDILFVRWFQRDMTYQCGWEAKRLPRLQFLPSNDEDAFGFVDPNTVIRGCHLLPGFAHGYTNKYLDFPDSVGQVPRLTTEGLVVDEDDWKYYYVGIAIDRDMWMRYRGGGVGHMSTQKLTKPFEQEALGKRSKGKQREEVPEPDEVEDNSDNEEIDAEESAKEVRVEEVEAALSQPEEDSDEESEEEGDEYSDKDTDADAASDMGMYEEEYGYNNNYDDDWD</sequence>
<dbReference type="Pfam" id="PF18759">
    <property type="entry name" value="Plavaka"/>
    <property type="match status" value="1"/>
</dbReference>
<reference evidence="2 3" key="1">
    <citation type="submission" date="2024-01" db="EMBL/GenBank/DDBJ databases">
        <title>A draft genome for the cacao thread blight pathogen Marasmiellus scandens.</title>
        <authorList>
            <person name="Baruah I.K."/>
            <person name="Leung J."/>
            <person name="Bukari Y."/>
            <person name="Amoako-Attah I."/>
            <person name="Meinhardt L.W."/>
            <person name="Bailey B.A."/>
            <person name="Cohen S.P."/>
        </authorList>
    </citation>
    <scope>NUCLEOTIDE SEQUENCE [LARGE SCALE GENOMIC DNA]</scope>
    <source>
        <strain evidence="2 3">GH-19</strain>
    </source>
</reference>
<proteinExistence type="predicted"/>
<dbReference type="InterPro" id="IPR041078">
    <property type="entry name" value="Plavaka"/>
</dbReference>
<protein>
    <submittedName>
        <fullName evidence="2">Uncharacterized protein</fullName>
    </submittedName>
</protein>
<feature type="region of interest" description="Disordered" evidence="1">
    <location>
        <begin position="738"/>
        <end position="846"/>
    </location>
</feature>
<feature type="region of interest" description="Disordered" evidence="1">
    <location>
        <begin position="359"/>
        <end position="383"/>
    </location>
</feature>
<feature type="compositionally biased region" description="Basic and acidic residues" evidence="1">
    <location>
        <begin position="745"/>
        <end position="764"/>
    </location>
</feature>
<organism evidence="2 3">
    <name type="scientific">Marasmiellus scandens</name>
    <dbReference type="NCBI Taxonomy" id="2682957"/>
    <lineage>
        <taxon>Eukaryota</taxon>
        <taxon>Fungi</taxon>
        <taxon>Dikarya</taxon>
        <taxon>Basidiomycota</taxon>
        <taxon>Agaricomycotina</taxon>
        <taxon>Agaricomycetes</taxon>
        <taxon>Agaricomycetidae</taxon>
        <taxon>Agaricales</taxon>
        <taxon>Marasmiineae</taxon>
        <taxon>Omphalotaceae</taxon>
        <taxon>Marasmiellus</taxon>
    </lineage>
</organism>
<comment type="caution">
    <text evidence="2">The sequence shown here is derived from an EMBL/GenBank/DDBJ whole genome shotgun (WGS) entry which is preliminary data.</text>
</comment>
<keyword evidence="3" id="KW-1185">Reference proteome</keyword>
<evidence type="ECO:0000256" key="1">
    <source>
        <dbReference type="SAM" id="MobiDB-lite"/>
    </source>
</evidence>
<feature type="compositionally biased region" description="Acidic residues" evidence="1">
    <location>
        <begin position="822"/>
        <end position="846"/>
    </location>
</feature>
<accession>A0ABR1JK93</accession>
<evidence type="ECO:0000313" key="2">
    <source>
        <dbReference type="EMBL" id="KAK7461457.1"/>
    </source>
</evidence>
<evidence type="ECO:0000313" key="3">
    <source>
        <dbReference type="Proteomes" id="UP001498398"/>
    </source>
</evidence>
<feature type="compositionally biased region" description="Basic and acidic residues" evidence="1">
    <location>
        <begin position="359"/>
        <end position="370"/>
    </location>
</feature>
<feature type="compositionally biased region" description="Acidic residues" evidence="1">
    <location>
        <begin position="800"/>
        <end position="814"/>
    </location>
</feature>
<dbReference type="Proteomes" id="UP001498398">
    <property type="component" value="Unassembled WGS sequence"/>
</dbReference>
<dbReference type="EMBL" id="JBANRG010000013">
    <property type="protein sequence ID" value="KAK7461457.1"/>
    <property type="molecule type" value="Genomic_DNA"/>
</dbReference>
<name>A0ABR1JK93_9AGAR</name>